<evidence type="ECO:0000259" key="9">
    <source>
        <dbReference type="Pfam" id="PF01379"/>
    </source>
</evidence>
<dbReference type="GO" id="GO:0005737">
    <property type="term" value="C:cytoplasm"/>
    <property type="evidence" value="ECO:0007669"/>
    <property type="project" value="UniProtKB-UniRule"/>
</dbReference>
<evidence type="ECO:0000256" key="2">
    <source>
        <dbReference type="ARBA" id="ARBA00004735"/>
    </source>
</evidence>
<evidence type="ECO:0000256" key="8">
    <source>
        <dbReference type="HAMAP-Rule" id="MF_00260"/>
    </source>
</evidence>
<dbReference type="FunFam" id="3.40.190.10:FF:000004">
    <property type="entry name" value="Porphobilinogen deaminase"/>
    <property type="match status" value="1"/>
</dbReference>
<comment type="subunit">
    <text evidence="4 8">Monomer.</text>
</comment>
<dbReference type="InterPro" id="IPR036803">
    <property type="entry name" value="Porphobilinogen_deaminase_C_sf"/>
</dbReference>
<evidence type="ECO:0000256" key="7">
    <source>
        <dbReference type="ARBA" id="ARBA00048169"/>
    </source>
</evidence>
<dbReference type="GO" id="GO:0006782">
    <property type="term" value="P:protoporphyrinogen IX biosynthetic process"/>
    <property type="evidence" value="ECO:0007669"/>
    <property type="project" value="UniProtKB-UniRule"/>
</dbReference>
<comment type="pathway">
    <text evidence="2">Porphyrin-containing compound metabolism; protoporphyrin-IX biosynthesis; coproporphyrinogen-III from 5-aminolevulinate: step 2/4.</text>
</comment>
<dbReference type="NCBIfam" id="TIGR00212">
    <property type="entry name" value="hemC"/>
    <property type="match status" value="1"/>
</dbReference>
<organism evidence="11 12">
    <name type="scientific">Oceanirhabdus seepicola</name>
    <dbReference type="NCBI Taxonomy" id="2828781"/>
    <lineage>
        <taxon>Bacteria</taxon>
        <taxon>Bacillati</taxon>
        <taxon>Bacillota</taxon>
        <taxon>Clostridia</taxon>
        <taxon>Eubacteriales</taxon>
        <taxon>Clostridiaceae</taxon>
        <taxon>Oceanirhabdus</taxon>
    </lineage>
</organism>
<feature type="modified residue" description="S-(dipyrrolylmethanemethyl)cysteine" evidence="8">
    <location>
        <position position="243"/>
    </location>
</feature>
<dbReference type="AlphaFoldDB" id="A0A9J6P1W8"/>
<proteinExistence type="inferred from homology"/>
<dbReference type="PROSITE" id="PS00533">
    <property type="entry name" value="PORPHOBILINOGEN_DEAM"/>
    <property type="match status" value="1"/>
</dbReference>
<sequence length="304" mass="33627">MKIIVGSRGSKLALTQTKWVLNKIKEKNPHVDFEIKVIKTKGDKILDKALDKIGDKGLFVKEIEEALLNGDVDLAVHSMKDMPSALPEGLRFSHVTEREDHRDVIVLKEGIKSFQELPEGARIGTGSKRRKYQLLKARPDIEIVPIRGNVETRISKIESENLSGVILAAAGIKRLGIHEKMKDRIEYLSENLIVPAPAQGILALEIRDGDIELHGMIEKIRDKKTEVEAKAERAFLKGLNGSCHIPIGAYCSVLGDEIVMTGIYGDGEGQNILKAEISGSREEAEKVGKALADKLLEEMKRNEG</sequence>
<keyword evidence="6 8" id="KW-0627">Porphyrin biosynthesis</keyword>
<dbReference type="PRINTS" id="PR00151">
    <property type="entry name" value="PORPHBDMNASE"/>
</dbReference>
<comment type="function">
    <text evidence="1 8">Tetrapolymerization of the monopyrrole PBG into the hydroxymethylbilane pre-uroporphyrinogen in several discrete steps.</text>
</comment>
<evidence type="ECO:0000256" key="3">
    <source>
        <dbReference type="ARBA" id="ARBA00005638"/>
    </source>
</evidence>
<evidence type="ECO:0000256" key="1">
    <source>
        <dbReference type="ARBA" id="ARBA00002869"/>
    </source>
</evidence>
<dbReference type="InterPro" id="IPR022417">
    <property type="entry name" value="Porphobilin_deaminase_N"/>
</dbReference>
<dbReference type="PANTHER" id="PTHR11557:SF0">
    <property type="entry name" value="PORPHOBILINOGEN DEAMINASE"/>
    <property type="match status" value="1"/>
</dbReference>
<dbReference type="FunFam" id="3.40.190.10:FF:000005">
    <property type="entry name" value="Porphobilinogen deaminase"/>
    <property type="match status" value="1"/>
</dbReference>
<protein>
    <recommendedName>
        <fullName evidence="8">Porphobilinogen deaminase</fullName>
        <shortName evidence="8">PBG</shortName>
        <ecNumber evidence="8">2.5.1.61</ecNumber>
    </recommendedName>
    <alternativeName>
        <fullName evidence="8">Hydroxymethylbilane synthase</fullName>
        <shortName evidence="8">HMBS</shortName>
    </alternativeName>
    <alternativeName>
        <fullName evidence="8">Pre-uroporphyrinogen synthase</fullName>
    </alternativeName>
</protein>
<evidence type="ECO:0000313" key="12">
    <source>
        <dbReference type="Proteomes" id="UP001056429"/>
    </source>
</evidence>
<dbReference type="InterPro" id="IPR022419">
    <property type="entry name" value="Porphobilin_deaminase_cofac_BS"/>
</dbReference>
<dbReference type="SUPFAM" id="SSF53850">
    <property type="entry name" value="Periplasmic binding protein-like II"/>
    <property type="match status" value="1"/>
</dbReference>
<dbReference type="GO" id="GO:0004418">
    <property type="term" value="F:hydroxymethylbilane synthase activity"/>
    <property type="evidence" value="ECO:0007669"/>
    <property type="project" value="UniProtKB-UniRule"/>
</dbReference>
<dbReference type="Pfam" id="PF03900">
    <property type="entry name" value="Porphobil_deamC"/>
    <property type="match status" value="1"/>
</dbReference>
<dbReference type="PANTHER" id="PTHR11557">
    <property type="entry name" value="PORPHOBILINOGEN DEAMINASE"/>
    <property type="match status" value="1"/>
</dbReference>
<dbReference type="SUPFAM" id="SSF54782">
    <property type="entry name" value="Porphobilinogen deaminase (hydroxymethylbilane synthase), C-terminal domain"/>
    <property type="match status" value="1"/>
</dbReference>
<dbReference type="Pfam" id="PF01379">
    <property type="entry name" value="Porphobil_deam"/>
    <property type="match status" value="1"/>
</dbReference>
<keyword evidence="12" id="KW-1185">Reference proteome</keyword>
<dbReference type="InterPro" id="IPR000860">
    <property type="entry name" value="HemC"/>
</dbReference>
<feature type="domain" description="Porphobilinogen deaminase N-terminal" evidence="9">
    <location>
        <begin position="3"/>
        <end position="213"/>
    </location>
</feature>
<dbReference type="Gene3D" id="3.40.190.10">
    <property type="entry name" value="Periplasmic binding protein-like II"/>
    <property type="match status" value="2"/>
</dbReference>
<comment type="miscellaneous">
    <text evidence="8">The porphobilinogen subunits are added to the dipyrromethane group.</text>
</comment>
<gene>
    <name evidence="8 11" type="primary">hemC</name>
    <name evidence="11" type="ORF">KDK92_09825</name>
</gene>
<feature type="domain" description="Porphobilinogen deaminase C-terminal" evidence="10">
    <location>
        <begin position="228"/>
        <end position="296"/>
    </location>
</feature>
<dbReference type="RefSeq" id="WP_250859086.1">
    <property type="nucleotide sequence ID" value="NZ_JAGSOJ010000002.1"/>
</dbReference>
<dbReference type="Gene3D" id="3.30.160.40">
    <property type="entry name" value="Porphobilinogen deaminase, C-terminal domain"/>
    <property type="match status" value="1"/>
</dbReference>
<reference evidence="11" key="1">
    <citation type="journal article" date="2021" name="mSystems">
        <title>Bacteria and Archaea Synergistically Convert Glycine Betaine to Biogenic Methane in the Formosa Cold Seep of the South China Sea.</title>
        <authorList>
            <person name="Li L."/>
            <person name="Zhang W."/>
            <person name="Zhang S."/>
            <person name="Song L."/>
            <person name="Sun Q."/>
            <person name="Zhang H."/>
            <person name="Xiang H."/>
            <person name="Dong X."/>
        </authorList>
    </citation>
    <scope>NUCLEOTIDE SEQUENCE</scope>
    <source>
        <strain evidence="11">ZWT</strain>
    </source>
</reference>
<evidence type="ECO:0000313" key="11">
    <source>
        <dbReference type="EMBL" id="MCM1990041.1"/>
    </source>
</evidence>
<dbReference type="HAMAP" id="MF_00260">
    <property type="entry name" value="Porphobil_deam"/>
    <property type="match status" value="1"/>
</dbReference>
<evidence type="ECO:0000256" key="5">
    <source>
        <dbReference type="ARBA" id="ARBA00022679"/>
    </source>
</evidence>
<dbReference type="EMBL" id="JAGSOJ010000002">
    <property type="protein sequence ID" value="MCM1990041.1"/>
    <property type="molecule type" value="Genomic_DNA"/>
</dbReference>
<dbReference type="EC" id="2.5.1.61" evidence="8"/>
<comment type="cofactor">
    <cofactor evidence="8">
        <name>dipyrromethane</name>
        <dbReference type="ChEBI" id="CHEBI:60342"/>
    </cofactor>
    <text evidence="8">Binds 1 dipyrromethane group covalently.</text>
</comment>
<evidence type="ECO:0000259" key="10">
    <source>
        <dbReference type="Pfam" id="PF03900"/>
    </source>
</evidence>
<evidence type="ECO:0000256" key="6">
    <source>
        <dbReference type="ARBA" id="ARBA00023244"/>
    </source>
</evidence>
<dbReference type="Proteomes" id="UP001056429">
    <property type="component" value="Unassembled WGS sequence"/>
</dbReference>
<comment type="catalytic activity">
    <reaction evidence="7 8">
        <text>4 porphobilinogen + H2O = hydroxymethylbilane + 4 NH4(+)</text>
        <dbReference type="Rhea" id="RHEA:13185"/>
        <dbReference type="ChEBI" id="CHEBI:15377"/>
        <dbReference type="ChEBI" id="CHEBI:28938"/>
        <dbReference type="ChEBI" id="CHEBI:57845"/>
        <dbReference type="ChEBI" id="CHEBI:58126"/>
        <dbReference type="EC" id="2.5.1.61"/>
    </reaction>
</comment>
<keyword evidence="5 8" id="KW-0808">Transferase</keyword>
<dbReference type="PIRSF" id="PIRSF001438">
    <property type="entry name" value="4pyrrol_synth_OHMeBilane_synth"/>
    <property type="match status" value="1"/>
</dbReference>
<reference evidence="11" key="2">
    <citation type="submission" date="2021-04" db="EMBL/GenBank/DDBJ databases">
        <authorList>
            <person name="Dong X."/>
        </authorList>
    </citation>
    <scope>NUCLEOTIDE SEQUENCE</scope>
    <source>
        <strain evidence="11">ZWT</strain>
    </source>
</reference>
<evidence type="ECO:0000256" key="4">
    <source>
        <dbReference type="ARBA" id="ARBA00011245"/>
    </source>
</evidence>
<comment type="similarity">
    <text evidence="3 8">Belongs to the HMBS family.</text>
</comment>
<accession>A0A9J6P1W8</accession>
<name>A0A9J6P1W8_9CLOT</name>
<comment type="caution">
    <text evidence="11">The sequence shown here is derived from an EMBL/GenBank/DDBJ whole genome shotgun (WGS) entry which is preliminary data.</text>
</comment>
<dbReference type="InterPro" id="IPR022418">
    <property type="entry name" value="Porphobilinogen_deaminase_C"/>
</dbReference>